<keyword evidence="3" id="KW-0597">Phosphoprotein</keyword>
<protein>
    <submittedName>
        <fullName evidence="6">Amino acid adenylation domain-containing protein</fullName>
    </submittedName>
</protein>
<dbReference type="EMBL" id="JANCPR020000020">
    <property type="protein sequence ID" value="MDJ1134419.1"/>
    <property type="molecule type" value="Genomic_DNA"/>
</dbReference>
<dbReference type="InterPro" id="IPR029058">
    <property type="entry name" value="AB_hydrolase_fold"/>
</dbReference>
<dbReference type="Gene3D" id="3.30.300.30">
    <property type="match status" value="3"/>
</dbReference>
<name>A0ABT6ZZC1_9ACTN</name>
<dbReference type="Pfam" id="PF00668">
    <property type="entry name" value="Condensation"/>
    <property type="match status" value="3"/>
</dbReference>
<dbReference type="Pfam" id="PF00975">
    <property type="entry name" value="Thioesterase"/>
    <property type="match status" value="1"/>
</dbReference>
<dbReference type="InterPro" id="IPR010071">
    <property type="entry name" value="AA_adenyl_dom"/>
</dbReference>
<dbReference type="NCBIfam" id="TIGR01733">
    <property type="entry name" value="AA-adenyl-dom"/>
    <property type="match status" value="2"/>
</dbReference>
<reference evidence="6 7" key="1">
    <citation type="submission" date="2023-05" db="EMBL/GenBank/DDBJ databases">
        <title>Streptantibioticus silvisoli sp. nov., acidotolerant actinomycetes 1 from pine litter.</title>
        <authorList>
            <person name="Swiecimska M."/>
            <person name="Golinska P."/>
            <person name="Sangal V."/>
            <person name="Wachnowicz B."/>
            <person name="Goodfellow M."/>
        </authorList>
    </citation>
    <scope>NUCLEOTIDE SEQUENCE [LARGE SCALE GENOMIC DNA]</scope>
    <source>
        <strain evidence="6 7">DSM 42109</strain>
    </source>
</reference>
<dbReference type="SUPFAM" id="SSF56801">
    <property type="entry name" value="Acetyl-CoA synthetase-like"/>
    <property type="match status" value="2"/>
</dbReference>
<dbReference type="Pfam" id="PF00501">
    <property type="entry name" value="AMP-binding"/>
    <property type="match status" value="2"/>
</dbReference>
<dbReference type="Gene3D" id="3.30.559.30">
    <property type="entry name" value="Nonribosomal peptide synthetase, condensation domain"/>
    <property type="match status" value="2"/>
</dbReference>
<evidence type="ECO:0000259" key="5">
    <source>
        <dbReference type="PROSITE" id="PS50075"/>
    </source>
</evidence>
<dbReference type="Gene3D" id="3.30.559.10">
    <property type="entry name" value="Chloramphenicol acetyltransferase-like domain"/>
    <property type="match status" value="2"/>
</dbReference>
<evidence type="ECO:0000256" key="4">
    <source>
        <dbReference type="SAM" id="MobiDB-lite"/>
    </source>
</evidence>
<dbReference type="InterPro" id="IPR045851">
    <property type="entry name" value="AMP-bd_C_sf"/>
</dbReference>
<feature type="compositionally biased region" description="Gly residues" evidence="4">
    <location>
        <begin position="2196"/>
        <end position="2205"/>
    </location>
</feature>
<feature type="region of interest" description="Disordered" evidence="4">
    <location>
        <begin position="1305"/>
        <end position="1343"/>
    </location>
</feature>
<dbReference type="CDD" id="cd05930">
    <property type="entry name" value="A_NRPS"/>
    <property type="match status" value="1"/>
</dbReference>
<keyword evidence="2" id="KW-0596">Phosphopantetheine</keyword>
<evidence type="ECO:0000313" key="6">
    <source>
        <dbReference type="EMBL" id="MDJ1134419.1"/>
    </source>
</evidence>
<dbReference type="InterPro" id="IPR023213">
    <property type="entry name" value="CAT-like_dom_sf"/>
</dbReference>
<dbReference type="SUPFAM" id="SSF47336">
    <property type="entry name" value="ACP-like"/>
    <property type="match status" value="2"/>
</dbReference>
<dbReference type="PROSITE" id="PS00012">
    <property type="entry name" value="PHOSPHOPANTETHEINE"/>
    <property type="match status" value="1"/>
</dbReference>
<keyword evidence="7" id="KW-1185">Reference proteome</keyword>
<dbReference type="InterPro" id="IPR042099">
    <property type="entry name" value="ANL_N_sf"/>
</dbReference>
<dbReference type="InterPro" id="IPR000873">
    <property type="entry name" value="AMP-dep_synth/lig_dom"/>
</dbReference>
<feature type="domain" description="Carrier" evidence="5">
    <location>
        <begin position="2263"/>
        <end position="2343"/>
    </location>
</feature>
<feature type="domain" description="Carrier" evidence="5">
    <location>
        <begin position="1098"/>
        <end position="1174"/>
    </location>
</feature>
<dbReference type="InterPro" id="IPR020806">
    <property type="entry name" value="PKS_PP-bd"/>
</dbReference>
<dbReference type="InterPro" id="IPR006162">
    <property type="entry name" value="Ppantetheine_attach_site"/>
</dbReference>
<feature type="compositionally biased region" description="Gly residues" evidence="4">
    <location>
        <begin position="1319"/>
        <end position="1339"/>
    </location>
</feature>
<dbReference type="Pfam" id="PF00550">
    <property type="entry name" value="PP-binding"/>
    <property type="match status" value="2"/>
</dbReference>
<feature type="region of interest" description="Disordered" evidence="4">
    <location>
        <begin position="935"/>
        <end position="1042"/>
    </location>
</feature>
<dbReference type="SMART" id="SM00824">
    <property type="entry name" value="PKS_TE"/>
    <property type="match status" value="1"/>
</dbReference>
<dbReference type="RefSeq" id="WP_274041924.1">
    <property type="nucleotide sequence ID" value="NZ_JANCPR020000020.1"/>
</dbReference>
<dbReference type="Gene3D" id="3.40.50.1820">
    <property type="entry name" value="alpha/beta hydrolase"/>
    <property type="match status" value="1"/>
</dbReference>
<dbReference type="Gene3D" id="2.30.38.10">
    <property type="entry name" value="Luciferase, Domain 3"/>
    <property type="match status" value="1"/>
</dbReference>
<organism evidence="6 7">
    <name type="scientific">Streptomyces iconiensis</name>
    <dbReference type="NCBI Taxonomy" id="1384038"/>
    <lineage>
        <taxon>Bacteria</taxon>
        <taxon>Bacillati</taxon>
        <taxon>Actinomycetota</taxon>
        <taxon>Actinomycetes</taxon>
        <taxon>Kitasatosporales</taxon>
        <taxon>Streptomycetaceae</taxon>
        <taxon>Streptomyces</taxon>
    </lineage>
</organism>
<dbReference type="InterPro" id="IPR020845">
    <property type="entry name" value="AMP-binding_CS"/>
</dbReference>
<comment type="caution">
    <text evidence="6">The sequence shown here is derived from an EMBL/GenBank/DDBJ whole genome shotgun (WGS) entry which is preliminary data.</text>
</comment>
<dbReference type="InterPro" id="IPR009081">
    <property type="entry name" value="PP-bd_ACP"/>
</dbReference>
<feature type="region of interest" description="Disordered" evidence="4">
    <location>
        <begin position="2179"/>
        <end position="2211"/>
    </location>
</feature>
<dbReference type="InterPro" id="IPR025110">
    <property type="entry name" value="AMP-bd_C"/>
</dbReference>
<sequence length="2622" mass="276480">MHQRQPRPARTGFPLLTSQAGIHYAQQLAPASAAFQTADRVEITGPLDTDLFVRALRQAVEEADTLRLRVCAEDEDEPSQEVVPLGPEWRPEVLDLRAADDPDAGAEAWMRADLAVPADLSYAPALMTQALIRVADDRHWWYQRVHHVAVDAYALRLVGTRVAELYTALATGQAPPERQFAGLRELVAEERAYLDSDQYTADRAFWAERMAGHTTPATLAERAGADGDEAGRTGSGGGATAGDALLRRAVTLPAATFERFTRAAASVKATWAELVLAATAGYLHRHTGAPEVVLGLPVTNRRGPAALRTPAMTVNVLPLRLTVSPYDTGAALLRRVVLEVRAVRRHQRYPQAALRRDLALGAAGSPLTGPMVNIKAFEDGLDLGGLPCTLHNLAAGPVEDLAFGAAPTAEGGLRLTLDGNAHRYDDAALARHERHLLRYLDGLAALLLHDPQSPVGTLDLLSPAEVAAATTGRTEPDVQLTLPEVFAARAARSPDEVAVRARGTALTFAGLDASANQLAHHLVGLGVGPERPVALALPRRAEMVVALLAVLKAGGVCQPLDLGHPAARTRAVLDDAAPVCVLGTGASLGALPPHGATAVAVDDPDTVISLAALPTVAPPRRPAPRDAAYLIHTSGSTGRPKGVVVTHASLANLLAGHGEDHVAPAAARVAARTGRRRMRVAHSASFAFDASWDPLLWMCHGHELHLLDETTYRDPALLAAYVDEERVDYLDVTPSYAEALVAEGLLEDTRHRPAVVVVGGEAVSAPLWERLTSTDGVHAIDLYGPTETTVDAFYSLASGGGPVRGSRVYVLDTALRPTPPGVPGELYVAGPCLARGYLGRPDLTAERFVADPYGPPGSRMYRTGDLVRRRADSSLEFLGRADDQLKIRGFRVELGEIQATLAAHPDVAEAAVIARDGRHGKRVLAYAVLATDHVSGTRDGATGRTPAHPLDSDPADAGDGTAGYESGGRPPSRREEGAGHASRSSPSRRHEGDGDTSPHPLTPTTGHARNGTADHQSADNSPSRREEGAGRASGRSPGVQGGVGAGLRAYLAGVLAGHMVPEAVVVVGELPRTVHGKLDAGALPEPEGPGGGSAVGVAVADPLVGIVCGMFAEVLGLEDEPSADAGFFELGGHSLLAGRLAARVRGQLGVAAGIADVFRHPSPRALAAFVRGGEGDRAAAIVPLGRAAGGTTLPLSSAQQRLWFLDRLEGPSATYNIPLVLTLEGALDEGALEAALADLCARHETLRTVYPAGDGEPCQLVLAADDERARPVLHVAGPGTGLAEAVRHTFDLAAEPPLRVTLFRGEGPDGTATATDTGTGAGAGTATGAGTGTGTGMREGPGQEPHTLLVLLHHIAGDGASTTPLTRDLATAYAARAAGRVPEFEALPVQYADHAAWQREALGTPSAPTPRAKELLAYWKHALAGLPDELELPVDRPRPAVASAAGDTVPFTLGAEAHRALRRLARGAGTSVFMAVQAGLAALLTRHGCGTDIPVGSPVAGRDVDGEQTAGLVGFFTNTVVLRTDTSGDPDFRTLLDRVRTTTLAAYEHDALPFDHLVEELNPRRSLARHPLFQTMLAWQSVPDTEFALAPGVRARMTAVPSGTAKFDLTLNAGELPGGGISGFLEFRTDLFDRATARALADRLARLLTAAAERPDIPLGLLPLLGAGEWRRVLVEDNQQEGAATSEPATLPERYEEAARRHPERTAVTCAGVSLTYAELSARARLLARRLAGRGIGPGDIVALALPRSPELVTGLLAVSLCGAAYLPLDPDYPADRLAYMLEDAAPAALVTDTATAPGLPPHTLPVIAVDARDGEETTDIGTGTGAGTGTDTGTGTGHAEGARTEEARPAGPLAQRERTRPLTPADPAYVIYTSGSTGRPKGVVVTHDNVTRLLTSTDHWFGFGEEDVWTLFHSYAFDFSVWELWGALLYGGKIVVVPHVTSRDPRAFLRLLVAEGVTVLNQTPSAFYQLAAADREEPGHQLALRYVVFGGEALELGRLADWYERHADDAPTLVNMYGITETTVHVSYLALDRATAAGSTSSAIGVNLPDLRVYVLDDRLQPVPPGVTGDMYVAGRGVARGYLGRPALTATRFVADPYAHLFGESGARMYRSGDLARRGADGTLDYFGRADQQVKLRGFRIELGEIEAVLAAHPSVADAAVVVREDVPGDRRLVGYAVPASARAPGGTPDPGAPGPGTGSGTPGGPLDPAELRAHAARELPSHMVPAALVPLDRLPLTSNGKLDRKALPAPERPASTGHGRAPRTPREARLCGIFGEVLGLPGGHEARVSPEDNFFELGGHSLLAVRLAARVEATFGREVSIGTVFSAPTPAALDAALEAERHEDPLDVLLPLRRAREGDRAPLFCVHPAGGLSWCYASLIRELPADVPLYGLQARGVGHATAGEPLPGTLEELAAHYAARLREVAPSGPYRLLGWSTGGIIAHAMAAHLQETGHEVELLAVLDAYPAEGFRELPEADEPEALESLLTMGGYGPDSLEGEPLTLDGVVAVLRREGSPLAALPRPTVEALRDIYLNTNHLVRGYDHRRFRGDVLFFRATVDTVDEALTPETWAPYVSGRIDNTDVACAHKDMTLPEPIARIARVVTDRLTELEDPKQPNRPK</sequence>
<dbReference type="SMART" id="SM00823">
    <property type="entry name" value="PKS_PP"/>
    <property type="match status" value="2"/>
</dbReference>
<dbReference type="Pfam" id="PF13193">
    <property type="entry name" value="AMP-binding_C"/>
    <property type="match status" value="1"/>
</dbReference>
<dbReference type="PROSITE" id="PS50075">
    <property type="entry name" value="CARRIER"/>
    <property type="match status" value="2"/>
</dbReference>
<dbReference type="Gene3D" id="3.40.50.980">
    <property type="match status" value="2"/>
</dbReference>
<proteinExistence type="predicted"/>
<dbReference type="CDD" id="cd19540">
    <property type="entry name" value="LCL_NRPS-like"/>
    <property type="match status" value="1"/>
</dbReference>
<dbReference type="PANTHER" id="PTHR45527">
    <property type="entry name" value="NONRIBOSOMAL PEPTIDE SYNTHETASE"/>
    <property type="match status" value="1"/>
</dbReference>
<dbReference type="Gene3D" id="3.40.50.12780">
    <property type="entry name" value="N-terminal domain of ligase-like"/>
    <property type="match status" value="1"/>
</dbReference>
<dbReference type="SUPFAM" id="SSF53474">
    <property type="entry name" value="alpha/beta-Hydrolases"/>
    <property type="match status" value="1"/>
</dbReference>
<feature type="compositionally biased region" description="Gly residues" evidence="4">
    <location>
        <begin position="1823"/>
        <end position="1839"/>
    </location>
</feature>
<dbReference type="InterPro" id="IPR036736">
    <property type="entry name" value="ACP-like_sf"/>
</dbReference>
<comment type="cofactor">
    <cofactor evidence="1">
        <name>pantetheine 4'-phosphate</name>
        <dbReference type="ChEBI" id="CHEBI:47942"/>
    </cofactor>
</comment>
<dbReference type="Proteomes" id="UP001214441">
    <property type="component" value="Unassembled WGS sequence"/>
</dbReference>
<gene>
    <name evidence="6" type="ORF">NMN56_021105</name>
</gene>
<dbReference type="SUPFAM" id="SSF52777">
    <property type="entry name" value="CoA-dependent acyltransferases"/>
    <property type="match status" value="5"/>
</dbReference>
<dbReference type="CDD" id="cd17643">
    <property type="entry name" value="A_NRPS_Cytc1-like"/>
    <property type="match status" value="1"/>
</dbReference>
<dbReference type="Gene3D" id="1.10.1200.10">
    <property type="entry name" value="ACP-like"/>
    <property type="match status" value="1"/>
</dbReference>
<feature type="region of interest" description="Disordered" evidence="4">
    <location>
        <begin position="2241"/>
        <end position="2266"/>
    </location>
</feature>
<dbReference type="PANTHER" id="PTHR45527:SF1">
    <property type="entry name" value="FATTY ACID SYNTHASE"/>
    <property type="match status" value="1"/>
</dbReference>
<evidence type="ECO:0000313" key="7">
    <source>
        <dbReference type="Proteomes" id="UP001214441"/>
    </source>
</evidence>
<evidence type="ECO:0000256" key="3">
    <source>
        <dbReference type="ARBA" id="ARBA00022553"/>
    </source>
</evidence>
<dbReference type="PROSITE" id="PS00455">
    <property type="entry name" value="AMP_BINDING"/>
    <property type="match status" value="2"/>
</dbReference>
<feature type="compositionally biased region" description="Polar residues" evidence="4">
    <location>
        <begin position="1002"/>
        <end position="1021"/>
    </location>
</feature>
<accession>A0ABT6ZZC1</accession>
<dbReference type="InterPro" id="IPR020802">
    <property type="entry name" value="TesA-like"/>
</dbReference>
<feature type="region of interest" description="Disordered" evidence="4">
    <location>
        <begin position="1817"/>
        <end position="1860"/>
    </location>
</feature>
<dbReference type="InterPro" id="IPR001031">
    <property type="entry name" value="Thioesterase"/>
</dbReference>
<evidence type="ECO:0000256" key="2">
    <source>
        <dbReference type="ARBA" id="ARBA00022450"/>
    </source>
</evidence>
<feature type="compositionally biased region" description="Low complexity" evidence="4">
    <location>
        <begin position="1309"/>
        <end position="1318"/>
    </location>
</feature>
<dbReference type="InterPro" id="IPR001242">
    <property type="entry name" value="Condensation_dom"/>
</dbReference>
<evidence type="ECO:0000256" key="1">
    <source>
        <dbReference type="ARBA" id="ARBA00001957"/>
    </source>
</evidence>